<reference evidence="2" key="1">
    <citation type="submission" date="2017-02" db="UniProtKB">
        <authorList>
            <consortium name="WormBaseParasite"/>
        </authorList>
    </citation>
    <scope>IDENTIFICATION</scope>
</reference>
<protein>
    <submittedName>
        <fullName evidence="2">Uncharacterized protein</fullName>
    </submittedName>
</protein>
<dbReference type="Proteomes" id="UP000046392">
    <property type="component" value="Unplaced"/>
</dbReference>
<organism evidence="1 2">
    <name type="scientific">Strongyloides papillosus</name>
    <name type="common">Intestinal threadworm</name>
    <dbReference type="NCBI Taxonomy" id="174720"/>
    <lineage>
        <taxon>Eukaryota</taxon>
        <taxon>Metazoa</taxon>
        <taxon>Ecdysozoa</taxon>
        <taxon>Nematoda</taxon>
        <taxon>Chromadorea</taxon>
        <taxon>Rhabditida</taxon>
        <taxon>Tylenchina</taxon>
        <taxon>Panagrolaimomorpha</taxon>
        <taxon>Strongyloidoidea</taxon>
        <taxon>Strongyloididae</taxon>
        <taxon>Strongyloides</taxon>
    </lineage>
</organism>
<keyword evidence="1" id="KW-1185">Reference proteome</keyword>
<proteinExistence type="predicted"/>
<evidence type="ECO:0000313" key="2">
    <source>
        <dbReference type="WBParaSite" id="SPAL_0001777500.1"/>
    </source>
</evidence>
<name>A0A0N5CIX0_STREA</name>
<sequence length="129" mass="15085">MSQGLNNDESNFEEMLNKIFFEEGMEAPIKKYTYVTTISNGIFYREYPNVRYSMYIGINSLFEDNCLENLIEKWIKFNCIAKSIQIWNKNLILHQLFLYISKIPTKKIPKGKGCLKQEVVILGNKINAC</sequence>
<evidence type="ECO:0000313" key="1">
    <source>
        <dbReference type="Proteomes" id="UP000046392"/>
    </source>
</evidence>
<accession>A0A0N5CIX0</accession>
<dbReference type="AlphaFoldDB" id="A0A0N5CIX0"/>
<dbReference type="WBParaSite" id="SPAL_0001777500.1">
    <property type="protein sequence ID" value="SPAL_0001777500.1"/>
    <property type="gene ID" value="SPAL_0001777500"/>
</dbReference>